<dbReference type="InterPro" id="IPR041228">
    <property type="entry name" value="Dynein_C"/>
</dbReference>
<dbReference type="PANTHER" id="PTHR22878">
    <property type="entry name" value="DYNEIN HEAVY CHAIN 6, AXONEMAL-LIKE-RELATED"/>
    <property type="match status" value="1"/>
</dbReference>
<dbReference type="GO" id="GO:0045505">
    <property type="term" value="F:dynein intermediate chain binding"/>
    <property type="evidence" value="ECO:0007669"/>
    <property type="project" value="InterPro"/>
</dbReference>
<reference evidence="2" key="1">
    <citation type="submission" date="2020-04" db="EMBL/GenBank/DDBJ databases">
        <title>Hybrid Assembly of Korean Phytophthora infestans isolates.</title>
        <authorList>
            <person name="Prokchorchik M."/>
            <person name="Lee Y."/>
            <person name="Seo J."/>
            <person name="Cho J.-H."/>
            <person name="Park Y.-E."/>
            <person name="Jang D.-C."/>
            <person name="Im J.-S."/>
            <person name="Choi J.-G."/>
            <person name="Park H.-J."/>
            <person name="Lee G.-B."/>
            <person name="Lee Y.-G."/>
            <person name="Hong S.-Y."/>
            <person name="Cho K."/>
            <person name="Sohn K.H."/>
        </authorList>
    </citation>
    <scope>NUCLEOTIDE SEQUENCE</scope>
    <source>
        <strain evidence="2">KR_1_A1</strain>
    </source>
</reference>
<sequence>MRSTPTPTQVVLLQELDRWNLLAYRMGVSFGDLQKAVVGEIGMSDDLDAVGTTASAGRRERRRRVLRQGTFPRRRVLGSRAWCLAPQKPKQLVEELLILQVIVIEASRLKLRNTFRTPVYVTQSRRNAMEVGLVFEADIYLPLTGYCKTSHLHQHRLLHVRYECGLYHIQYQKKITIDSSLS</sequence>
<dbReference type="Gene3D" id="1.20.1270.280">
    <property type="match status" value="1"/>
</dbReference>
<name>A0A833T7B7_PHYIN</name>
<proteinExistence type="predicted"/>
<feature type="domain" description="Dynein heavy chain C-terminal" evidence="1">
    <location>
        <begin position="83"/>
        <end position="139"/>
    </location>
</feature>
<comment type="caution">
    <text evidence="2">The sequence shown here is derived from an EMBL/GenBank/DDBJ whole genome shotgun (WGS) entry which is preliminary data.</text>
</comment>
<dbReference type="GO" id="GO:0030286">
    <property type="term" value="C:dynein complex"/>
    <property type="evidence" value="ECO:0007669"/>
    <property type="project" value="InterPro"/>
</dbReference>
<evidence type="ECO:0000313" key="2">
    <source>
        <dbReference type="EMBL" id="KAF4038635.1"/>
    </source>
</evidence>
<organism evidence="2 3">
    <name type="scientific">Phytophthora infestans</name>
    <name type="common">Potato late blight agent</name>
    <name type="synonym">Botrytis infestans</name>
    <dbReference type="NCBI Taxonomy" id="4787"/>
    <lineage>
        <taxon>Eukaryota</taxon>
        <taxon>Sar</taxon>
        <taxon>Stramenopiles</taxon>
        <taxon>Oomycota</taxon>
        <taxon>Peronosporomycetes</taxon>
        <taxon>Peronosporales</taxon>
        <taxon>Peronosporaceae</taxon>
        <taxon>Phytophthora</taxon>
    </lineage>
</organism>
<evidence type="ECO:0000259" key="1">
    <source>
        <dbReference type="Pfam" id="PF18199"/>
    </source>
</evidence>
<dbReference type="Proteomes" id="UP000602510">
    <property type="component" value="Unassembled WGS sequence"/>
</dbReference>
<keyword evidence="3" id="KW-1185">Reference proteome</keyword>
<dbReference type="InterPro" id="IPR026983">
    <property type="entry name" value="DHC"/>
</dbReference>
<dbReference type="Pfam" id="PF18199">
    <property type="entry name" value="Dynein_C"/>
    <property type="match status" value="2"/>
</dbReference>
<accession>A0A833T7B7</accession>
<gene>
    <name evidence="2" type="ORF">GN244_ATG09160</name>
</gene>
<dbReference type="GO" id="GO:0051959">
    <property type="term" value="F:dynein light intermediate chain binding"/>
    <property type="evidence" value="ECO:0007669"/>
    <property type="project" value="InterPro"/>
</dbReference>
<dbReference type="PANTHER" id="PTHR22878:SF63">
    <property type="entry name" value="DYNEIN AXONEMAL HEAVY CHAIN 10"/>
    <property type="match status" value="1"/>
</dbReference>
<dbReference type="AlphaFoldDB" id="A0A833T7B7"/>
<protein>
    <submittedName>
        <fullName evidence="2">Dynein heavy chain C-terminal domain</fullName>
    </submittedName>
</protein>
<feature type="domain" description="Dynein heavy chain C-terminal" evidence="1">
    <location>
        <begin position="4"/>
        <end position="52"/>
    </location>
</feature>
<dbReference type="GO" id="GO:0007018">
    <property type="term" value="P:microtubule-based movement"/>
    <property type="evidence" value="ECO:0007669"/>
    <property type="project" value="InterPro"/>
</dbReference>
<dbReference type="EMBL" id="WSZM01000190">
    <property type="protein sequence ID" value="KAF4038635.1"/>
    <property type="molecule type" value="Genomic_DNA"/>
</dbReference>
<evidence type="ECO:0000313" key="3">
    <source>
        <dbReference type="Proteomes" id="UP000602510"/>
    </source>
</evidence>